<comment type="caution">
    <text evidence="1">The sequence shown here is derived from an EMBL/GenBank/DDBJ whole genome shotgun (WGS) entry which is preliminary data.</text>
</comment>
<gene>
    <name evidence="1" type="ORF">MML48_7g00008887</name>
</gene>
<accession>A0ACB9ST65</accession>
<evidence type="ECO:0000313" key="2">
    <source>
        <dbReference type="Proteomes" id="UP001056778"/>
    </source>
</evidence>
<dbReference type="EMBL" id="CM043021">
    <property type="protein sequence ID" value="KAI4458367.1"/>
    <property type="molecule type" value="Genomic_DNA"/>
</dbReference>
<name>A0ACB9ST65_HOLOL</name>
<sequence>MIKTVSVTIFKEKPSSDPLQHESPPSQGGSSFFDHPPMGSTTVTVTATITKPNDDDGSWVSSPKDTVFPETIPEESSSTEEEHVVIFRLPSLHESDGFLRDPSIYTAETSIFQLAMRKNGTGKGNFKVEQVTAISVSDTKQGKDAAQKVGSPTEKEAADLNNKRSSTTDASATDHLDREGSKKNIMGTYASDVTAATFLDVAVLRCLFITQWQEEGIYWALHYMYNRLRDINEETAAQQQPRRRSNSLPIPKIEVSVYQGTENRKPENKDFMEVPEPKDVSLLAESPYCFNKRNEDSPHVRRASEKTKKRMKMADLKAFVETKLLSKSDKALEKIGQDEPKLLRNQAVGSSLMVNEYHRSLDTGDEHLTRPSSIRSKMFEPLPTNLVKGKSMPSLRYIGEIHWDKRRATKTTPPSQPMANPIITVTEHTPTPSPDFLRRQGSIDSQLDALSLSGGKFSNTKDRKSSLTRSQTDSNITYSPEDIPEAPGSFCYITKEGDIDIQVVLKATHAASLHDNVICTLRVLEVILNLVDLLMDMGVLKQFLRDEALSGCPSTPLGDRGSEKSTKTENTQPTPTTDGDKSTKPVTPHRVIMNIIVRVLKHLGCPHGCADGQRGPAAEFLRTQCQNILGKLNRASNKQFSRFLRDYVRYQSLNDILDFFHAYVGFCIDPSSLLSPLNQKRGSSKSPDTVSQGGHSTNFDAGVGGSSNIRGIEGQIISSVFKTLVTKLVNCKELKNQDNMGNYCDVRQLMTYIKEGHGGVFRRVVLSALIDTADRPSKKQQNTQTTRVIRHFHPTEVVEEPQTEPDVATYPVDDKGTRKLLFKKRSTSSTCASLLETEAEESSKVSQSPLSNLRKKHHILTPRQSEKALGISEPSTSKQKSKSRLGGIGEPYVYFTNANSDFSPKILVNWFKRGDGATESSDNHDSSDTITDTTSFVRQSGKQQQRGPVKSSSTGNVGQTLQKAKKRVEDRFSKFVLIKGKKKDNTTEDSPGSYLSRKNSMDFGESSRESEFVILKERKLVSISPVYMGMQRLSFLLEATAPGTVPDAQLLASSLDLPHSAVVARAALLLECSYFVHCCNKGQWPSWMKLAFPMFRPSGPLPVRPGANSATRRSHVMQRTAGKMFYQWAEAIGNRLEEMLNEDKQLETSINSLVMDENKQRDLLTQDEEEDFLDEASINTYGASCPMALRLIACHLLMEVTSFLRETYQTLPKMSKMQGKDRPVPWDKSYNRETNRRWSMALLSMSHSQTSAQSLQSIAGDRDSTQTERKISFVLHEPDNESEGSSNTTITMQGEENKKMSQSRPPLLRRGPGIGTGGSFKRRSLKLRRGTKEGKEMEAESKLHEAVRRTDSIQSKRKVSSLSDRSDTSEPYIMDEISGEESPGILSDDQPPESPSDSNDTEDTTMPWLKVMVQIPNSMNFYCSHQNFCHPYCYRRIMRSCSRLIKAVRKVYGEEFGVLDDKLNMDFENKSQKRKKDKGQNRKVSDQTSSTISPIRRKDSVGKRDKIDRNLDGSQTGKLKDSTRDIADSELDKDNAKSTSQSAPKDPPPILKYIKTQVKDAFHSPFAALLKGAVILSEEHFLDIMSVAWELLLEWNKEVVAAAASIFILAAVKCPQQVTELMQQGLMHPETTVRINSILRFQVLWKSRYQPWPRMEESAHLLFKVSPPGIEFTLPSPKIGIESLDVVDSPWKLLVKTKVEEVTINQERHRSLVTATKTRKKQQTELIKMALQAQDDKKREEREKFLITTVPITIQAAHEPSLNHVTEEHEEVTVTNDEEQLEGQPRNTGHSLQSAHSLFPSCLCSASVQIINLLDDAAVSADGCAVYEVAYQIVHSVHGIMFKDLKQILRKEQCDASILLTANVPSAKKIIVHGPQDPDAGGIPSQFPVQEDTQFCQILRESLDFFGIDENRHKEYFLVDYKTHQIQNPASYVRDYYFFKRSQYPQLELVHMKPQDAFNALQKQELNHKFVEIGKVLLTWAILKNVDMVVQRVVFLHEELMKLPSFPRKALESDLDLYKGGELGKIQSSCLFNLLLSLETPSPDPLNIAELVKEDKPLKAIDFCYHDENEMVTILDCISLCVMVVSYSSESTRGYQMLIILEAIFPCYVQHIQLPTYNKEGKTEKEIIHQLAVAIKTLVNNSEALTKSYNGPYRSSPEHKGSSQRNYSRGPYSPGFDFEDESHSKFMSEHSRAKSMYEHDVEDSEVLRAEYRRPRDVLLSLVGEFMCRATTRLQELNKRNNYDGKTVELLDIRSHIRLADIAHSLLKVSPYDPESMGCRGLQHYMSYILPSIDWANDAMRPALVTILRRLDKVFQKISKKPSIRRNTDWDAAAGLLKGIYDTMMKYPYIMHWQHIKALINTVQTLIVSDCSCNEGVSSATAALMSQTPPPHFCSTVVRLIALQILNTQDMYTLEQVCGGSVFPSQEKTENIIMNLIMPLCLRVGSGRKDVSHMKQHDITFSLTLVLHAICPPSSKSATSTTQNLKTATEMRTGSLTFTGTRDTKSSAKINTSLYQVAFLALKIMAICFEGQLITDWTKIARAMRELGKRNEAAAFLWDFLDFVLAQPPISDFERKMHSKIRDKIRGIGLPHPKSRGALLMELAHEMKELKEELEDTSEESTETAKKQESTQPTVQMTSEVDKGRSQRPSLIDFLTGGEIKHAAKTLQDHLQAKESSSSTSYGSTPNQANASISEGPEAGINETSTTCAGPTGEKSTTPLSPGSPAEDSSGENQSNKSKLQRTTQRTARPQARKTFRLKKSRKNKVEISHIKLDNEDTFPFGVTQPMTPPITTTIHQSPPIPEPAQAPPQIADPHRLRISMRRPTIEGSWDEDSAVSHTSSTSGYRESYPVMHLKETLDSSPKAFPPLASPDLHDLPSTSSTTTNHFFQCDNSSPDCSLNENGERTALLRHTRTGSQHSLLMAFEQQDETTLI</sequence>
<organism evidence="1 2">
    <name type="scientific">Holotrichia oblita</name>
    <name type="common">Chafer beetle</name>
    <dbReference type="NCBI Taxonomy" id="644536"/>
    <lineage>
        <taxon>Eukaryota</taxon>
        <taxon>Metazoa</taxon>
        <taxon>Ecdysozoa</taxon>
        <taxon>Arthropoda</taxon>
        <taxon>Hexapoda</taxon>
        <taxon>Insecta</taxon>
        <taxon>Pterygota</taxon>
        <taxon>Neoptera</taxon>
        <taxon>Endopterygota</taxon>
        <taxon>Coleoptera</taxon>
        <taxon>Polyphaga</taxon>
        <taxon>Scarabaeiformia</taxon>
        <taxon>Scarabaeidae</taxon>
        <taxon>Melolonthinae</taxon>
        <taxon>Holotrichia</taxon>
    </lineage>
</organism>
<keyword evidence="2" id="KW-1185">Reference proteome</keyword>
<evidence type="ECO:0000313" key="1">
    <source>
        <dbReference type="EMBL" id="KAI4458367.1"/>
    </source>
</evidence>
<reference evidence="1" key="1">
    <citation type="submission" date="2022-04" db="EMBL/GenBank/DDBJ databases">
        <title>Chromosome-scale genome assembly of Holotrichia oblita Faldermann.</title>
        <authorList>
            <person name="Rongchong L."/>
        </authorList>
    </citation>
    <scope>NUCLEOTIDE SEQUENCE</scope>
    <source>
        <strain evidence="1">81SQS9</strain>
    </source>
</reference>
<dbReference type="Proteomes" id="UP001056778">
    <property type="component" value="Chromosome 7"/>
</dbReference>
<protein>
    <submittedName>
        <fullName evidence="1">Unc80</fullName>
    </submittedName>
</protein>
<proteinExistence type="predicted"/>